<dbReference type="GO" id="GO:0003677">
    <property type="term" value="F:DNA binding"/>
    <property type="evidence" value="ECO:0007669"/>
    <property type="project" value="UniProtKB-KW"/>
</dbReference>
<keyword evidence="1" id="KW-0805">Transcription regulation</keyword>
<evidence type="ECO:0000256" key="2">
    <source>
        <dbReference type="ARBA" id="ARBA00023125"/>
    </source>
</evidence>
<keyword evidence="2" id="KW-0238">DNA-binding</keyword>
<dbReference type="RefSeq" id="WP_119379311.1">
    <property type="nucleotide sequence ID" value="NZ_QWGB01000005.1"/>
</dbReference>
<reference evidence="5 6" key="1">
    <citation type="submission" date="2018-08" db="EMBL/GenBank/DDBJ databases">
        <title>Henriciella mobilis sp. nov., isolated from seawater.</title>
        <authorList>
            <person name="Cheng H."/>
            <person name="Wu Y.-H."/>
            <person name="Xu X.-W."/>
            <person name="Guo L.-L."/>
        </authorList>
    </citation>
    <scope>NUCLEOTIDE SEQUENCE [LARGE SCALE GENOMIC DNA]</scope>
    <source>
        <strain evidence="5 6">CCUG66934</strain>
    </source>
</reference>
<comment type="caution">
    <text evidence="5">The sequence shown here is derived from an EMBL/GenBank/DDBJ whole genome shotgun (WGS) entry which is preliminary data.</text>
</comment>
<gene>
    <name evidence="5" type="ORF">D1224_07735</name>
</gene>
<evidence type="ECO:0000256" key="1">
    <source>
        <dbReference type="ARBA" id="ARBA00023015"/>
    </source>
</evidence>
<dbReference type="Pfam" id="PF01638">
    <property type="entry name" value="HxlR"/>
    <property type="match status" value="1"/>
</dbReference>
<dbReference type="OrthoDB" id="9782219at2"/>
<dbReference type="SUPFAM" id="SSF46785">
    <property type="entry name" value="Winged helix' DNA-binding domain"/>
    <property type="match status" value="1"/>
</dbReference>
<dbReference type="EMBL" id="QWGB01000005">
    <property type="protein sequence ID" value="RIJ24122.1"/>
    <property type="molecule type" value="Genomic_DNA"/>
</dbReference>
<keyword evidence="6" id="KW-1185">Reference proteome</keyword>
<dbReference type="PANTHER" id="PTHR33204:SF36">
    <property type="entry name" value="TRANSCRIPTIONAL REGULATORY PROTEIN"/>
    <property type="match status" value="1"/>
</dbReference>
<dbReference type="PROSITE" id="PS51118">
    <property type="entry name" value="HTH_HXLR"/>
    <property type="match status" value="1"/>
</dbReference>
<feature type="domain" description="HTH hxlR-type" evidence="4">
    <location>
        <begin position="11"/>
        <end position="108"/>
    </location>
</feature>
<dbReference type="PANTHER" id="PTHR33204">
    <property type="entry name" value="TRANSCRIPTIONAL REGULATOR, MARR FAMILY"/>
    <property type="match status" value="1"/>
</dbReference>
<dbReference type="Proteomes" id="UP000265431">
    <property type="component" value="Unassembled WGS sequence"/>
</dbReference>
<dbReference type="AlphaFoldDB" id="A0A399R320"/>
<name>A0A399R320_9PROT</name>
<keyword evidence="3" id="KW-0804">Transcription</keyword>
<evidence type="ECO:0000313" key="6">
    <source>
        <dbReference type="Proteomes" id="UP000265431"/>
    </source>
</evidence>
<dbReference type="InterPro" id="IPR036390">
    <property type="entry name" value="WH_DNA-bd_sf"/>
</dbReference>
<organism evidence="5 6">
    <name type="scientific">Henriciella barbarensis</name>
    <dbReference type="NCBI Taxonomy" id="86342"/>
    <lineage>
        <taxon>Bacteria</taxon>
        <taxon>Pseudomonadati</taxon>
        <taxon>Pseudomonadota</taxon>
        <taxon>Alphaproteobacteria</taxon>
        <taxon>Hyphomonadales</taxon>
        <taxon>Hyphomonadaceae</taxon>
        <taxon>Henriciella</taxon>
    </lineage>
</organism>
<sequence length="116" mass="13575">MKWRALEDDWCPVARTLSLVGERWTLLILRDCLLGETRFEAFARSTGATRHIIADRLKRLVAAGLLEQKPYQQRPVRYDYILTERGRELAPALETFRDWGRTHLPIRRSARPNATE</sequence>
<dbReference type="InterPro" id="IPR036388">
    <property type="entry name" value="WH-like_DNA-bd_sf"/>
</dbReference>
<dbReference type="InterPro" id="IPR002577">
    <property type="entry name" value="HTH_HxlR"/>
</dbReference>
<evidence type="ECO:0000259" key="4">
    <source>
        <dbReference type="PROSITE" id="PS51118"/>
    </source>
</evidence>
<proteinExistence type="predicted"/>
<evidence type="ECO:0000313" key="5">
    <source>
        <dbReference type="EMBL" id="RIJ24122.1"/>
    </source>
</evidence>
<dbReference type="Gene3D" id="1.10.10.10">
    <property type="entry name" value="Winged helix-like DNA-binding domain superfamily/Winged helix DNA-binding domain"/>
    <property type="match status" value="1"/>
</dbReference>
<evidence type="ECO:0000256" key="3">
    <source>
        <dbReference type="ARBA" id="ARBA00023163"/>
    </source>
</evidence>
<accession>A0A399R320</accession>
<protein>
    <submittedName>
        <fullName evidence="5">Transcriptional regulator</fullName>
    </submittedName>
</protein>